<dbReference type="Proteomes" id="UP000242715">
    <property type="component" value="Unassembled WGS sequence"/>
</dbReference>
<evidence type="ECO:0000313" key="1">
    <source>
        <dbReference type="EMBL" id="GAU12908.1"/>
    </source>
</evidence>
<proteinExistence type="predicted"/>
<name>A0A2Z6LKV9_TRISU</name>
<sequence length="75" mass="8323">MIIPQPLPSHQWQSMHSRPRFPLPIDDDSVTSAFSSMAFNASQCIQGPDSLSPDSLEGLNYAIYTITSHFTNLLT</sequence>
<accession>A0A2Z6LKV9</accession>
<organism evidence="1 2">
    <name type="scientific">Trifolium subterraneum</name>
    <name type="common">Subterranean clover</name>
    <dbReference type="NCBI Taxonomy" id="3900"/>
    <lineage>
        <taxon>Eukaryota</taxon>
        <taxon>Viridiplantae</taxon>
        <taxon>Streptophyta</taxon>
        <taxon>Embryophyta</taxon>
        <taxon>Tracheophyta</taxon>
        <taxon>Spermatophyta</taxon>
        <taxon>Magnoliopsida</taxon>
        <taxon>eudicotyledons</taxon>
        <taxon>Gunneridae</taxon>
        <taxon>Pentapetalae</taxon>
        <taxon>rosids</taxon>
        <taxon>fabids</taxon>
        <taxon>Fabales</taxon>
        <taxon>Fabaceae</taxon>
        <taxon>Papilionoideae</taxon>
        <taxon>50 kb inversion clade</taxon>
        <taxon>NPAAA clade</taxon>
        <taxon>Hologalegina</taxon>
        <taxon>IRL clade</taxon>
        <taxon>Trifolieae</taxon>
        <taxon>Trifolium</taxon>
    </lineage>
</organism>
<keyword evidence="2" id="KW-1185">Reference proteome</keyword>
<evidence type="ECO:0000313" key="2">
    <source>
        <dbReference type="Proteomes" id="UP000242715"/>
    </source>
</evidence>
<dbReference type="AlphaFoldDB" id="A0A2Z6LKV9"/>
<protein>
    <submittedName>
        <fullName evidence="1">Uncharacterized protein</fullName>
    </submittedName>
</protein>
<gene>
    <name evidence="1" type="ORF">TSUD_73950</name>
</gene>
<reference evidence="2" key="1">
    <citation type="journal article" date="2017" name="Front. Plant Sci.">
        <title>Climate Clever Clovers: New Paradigm to Reduce the Environmental Footprint of Ruminants by Breeding Low Methanogenic Forages Utilizing Haplotype Variation.</title>
        <authorList>
            <person name="Kaur P."/>
            <person name="Appels R."/>
            <person name="Bayer P.E."/>
            <person name="Keeble-Gagnere G."/>
            <person name="Wang J."/>
            <person name="Hirakawa H."/>
            <person name="Shirasawa K."/>
            <person name="Vercoe P."/>
            <person name="Stefanova K."/>
            <person name="Durmic Z."/>
            <person name="Nichols P."/>
            <person name="Revell C."/>
            <person name="Isobe S.N."/>
            <person name="Edwards D."/>
            <person name="Erskine W."/>
        </authorList>
    </citation>
    <scope>NUCLEOTIDE SEQUENCE [LARGE SCALE GENOMIC DNA]</scope>
    <source>
        <strain evidence="2">cv. Daliak</strain>
    </source>
</reference>
<dbReference type="EMBL" id="DF973126">
    <property type="protein sequence ID" value="GAU12908.1"/>
    <property type="molecule type" value="Genomic_DNA"/>
</dbReference>